<dbReference type="PROSITE" id="PS50071">
    <property type="entry name" value="HOMEOBOX_2"/>
    <property type="match status" value="1"/>
</dbReference>
<keyword evidence="10 12" id="KW-0371">Homeobox</keyword>
<accession>A0A0K3CDT7</accession>
<dbReference type="PROSITE" id="PS50920">
    <property type="entry name" value="SOLCAR"/>
    <property type="match status" value="3"/>
</dbReference>
<comment type="similarity">
    <text evidence="2">Belongs to the TALE/M-ATYP homeobox family.</text>
</comment>
<evidence type="ECO:0000313" key="18">
    <source>
        <dbReference type="Proteomes" id="UP000199069"/>
    </source>
</evidence>
<evidence type="ECO:0000256" key="4">
    <source>
        <dbReference type="ARBA" id="ARBA00022448"/>
    </source>
</evidence>
<name>A0A0K3CDT7_RHOTO</name>
<dbReference type="InterPro" id="IPR008422">
    <property type="entry name" value="KN_HD"/>
</dbReference>
<feature type="transmembrane region" description="Helical" evidence="15">
    <location>
        <begin position="613"/>
        <end position="631"/>
    </location>
</feature>
<dbReference type="InterPro" id="IPR001356">
    <property type="entry name" value="HD"/>
</dbReference>
<proteinExistence type="inferred from homology"/>
<evidence type="ECO:0000256" key="15">
    <source>
        <dbReference type="SAM" id="Phobius"/>
    </source>
</evidence>
<dbReference type="STRING" id="5286.A0A0K3CDT7"/>
<dbReference type="GO" id="GO:0006355">
    <property type="term" value="P:regulation of DNA-templated transcription"/>
    <property type="evidence" value="ECO:0007669"/>
    <property type="project" value="InterPro"/>
</dbReference>
<comment type="similarity">
    <text evidence="3">Belongs to the mitochondrial carrier (TC 2.A.29) family.</text>
</comment>
<feature type="repeat" description="Solcar" evidence="13">
    <location>
        <begin position="462"/>
        <end position="539"/>
    </location>
</feature>
<feature type="domain" description="Homeobox" evidence="16">
    <location>
        <begin position="128"/>
        <end position="174"/>
    </location>
</feature>
<dbReference type="Pfam" id="PF05920">
    <property type="entry name" value="Homeobox_KN"/>
    <property type="match status" value="1"/>
</dbReference>
<keyword evidence="9 13" id="KW-0472">Membrane</keyword>
<feature type="repeat" description="Solcar" evidence="13">
    <location>
        <begin position="555"/>
        <end position="638"/>
    </location>
</feature>
<feature type="transmembrane region" description="Helical" evidence="15">
    <location>
        <begin position="510"/>
        <end position="532"/>
    </location>
</feature>
<evidence type="ECO:0000256" key="5">
    <source>
        <dbReference type="ARBA" id="ARBA00022692"/>
    </source>
</evidence>
<sequence>MSRGSGCGNLISLEGGTSVERRAKGAKTGCDNTSEAKSWMAASLSIEDGMSRRVVDDATAAAISRVACRIKVVSTGLAQSAVHCEHLQQRVVTEVREVLLDAQASSPKPLPDTVSDLAEDPTTFTPYRQWFLDHLSNPYPTSKDKDALLKQVTVHTRRQLDTWYTNQRRRSGWHALKRKYGHISTLLKRIDEADEGDEEMRQARKEVERVKAYFKNDRQDHVRDEIREIISQGPPTTSTKRRIESGPARRVGGNTAGPRSHFLDHPPSTPAPLMPGSWTPYSVTHDDDFFSPAPTSRLQLAPRLPSDFSSPDSSRRTFSGSSSSSTDSLISYDSFDIPVSTPGPASPPASSSLLNFDGRSTFVHSSPARTSRHSPRRGSFVVRNSVYPTRPHPYFCTVNELPTAPYCDLAASYELAVAPRSSPGSFAGSLSHDRDKGMEAEEAFAGSEAAVQEAAKQAYLNPWVIVASSSSAISARVFTHPLDTIRIRIQTAGHPVPPLRELVPAPRVRGLYAGLPVAIGFSVPALSVYLATYEASKRYFSQKFLPQDREASLLQQIPVFVAAGTAAEFASGAIWTPLDVLKSRLQTGREGTSAIALTRKIIKNEGWMGLMRGYWMGTAIFVPNISVYWCIYESLKMRFIPNYSSYRPSSASSSTSAQPDSPSASSTSPAPADAATETSGIPITLRYTLCSVSAVAVAACTTSPIEVIQARWQTSGGTVKGGISQIVRDLWRQEGAKAFTRGLGIRVAYAIPANGISMTIYESIKRWKGLS</sequence>
<protein>
    <submittedName>
        <fullName evidence="17">BY PROTMAP: gi|342321011|gb|EGU12949.1| SNc domain-containing protein [Rhodotorula glutinis ATCC 204091]</fullName>
    </submittedName>
</protein>
<feature type="region of interest" description="Disordered" evidence="14">
    <location>
        <begin position="231"/>
        <end position="273"/>
    </location>
</feature>
<evidence type="ECO:0000256" key="13">
    <source>
        <dbReference type="PROSITE-ProRule" id="PRU00282"/>
    </source>
</evidence>
<evidence type="ECO:0000259" key="16">
    <source>
        <dbReference type="PROSITE" id="PS50071"/>
    </source>
</evidence>
<feature type="compositionally biased region" description="Low complexity" evidence="14">
    <location>
        <begin position="304"/>
        <end position="328"/>
    </location>
</feature>
<reference evidence="17 18" key="1">
    <citation type="submission" date="2015-07" db="EMBL/GenBank/DDBJ databases">
        <authorList>
            <person name="Cajimat M.N.B."/>
            <person name="Milazzo M.L."/>
            <person name="Fulhorst C.F."/>
        </authorList>
    </citation>
    <scope>NUCLEOTIDE SEQUENCE [LARGE SCALE GENOMIC DNA]</scope>
    <source>
        <strain evidence="17">Single colony</strain>
    </source>
</reference>
<gene>
    <name evidence="17" type="primary">FGENESH: predicted gene_5.489</name>
    <name evidence="17" type="ORF">BN2166_0029440</name>
</gene>
<keyword evidence="4" id="KW-0813">Transport</keyword>
<evidence type="ECO:0000256" key="1">
    <source>
        <dbReference type="ARBA" id="ARBA00004141"/>
    </source>
</evidence>
<dbReference type="GO" id="GO:0005634">
    <property type="term" value="C:nucleus"/>
    <property type="evidence" value="ECO:0007669"/>
    <property type="project" value="UniProtKB-SubCell"/>
</dbReference>
<dbReference type="Pfam" id="PF00153">
    <property type="entry name" value="Mito_carr"/>
    <property type="match status" value="3"/>
</dbReference>
<keyword evidence="8 12" id="KW-0238">DNA-binding</keyword>
<evidence type="ECO:0000256" key="7">
    <source>
        <dbReference type="ARBA" id="ARBA00022989"/>
    </source>
</evidence>
<dbReference type="EMBL" id="CWKI01000005">
    <property type="protein sequence ID" value="CTR07083.1"/>
    <property type="molecule type" value="Genomic_DNA"/>
</dbReference>
<feature type="repeat" description="Solcar" evidence="13">
    <location>
        <begin position="682"/>
        <end position="767"/>
    </location>
</feature>
<evidence type="ECO:0000256" key="14">
    <source>
        <dbReference type="SAM" id="MobiDB-lite"/>
    </source>
</evidence>
<keyword evidence="7 15" id="KW-1133">Transmembrane helix</keyword>
<dbReference type="PANTHER" id="PTHR45667">
    <property type="entry name" value="S-ADENOSYLMETHIONINE MITOCHONDRIAL CARRIER PROTEIN"/>
    <property type="match status" value="1"/>
</dbReference>
<organism evidence="17 18">
    <name type="scientific">Rhodotorula toruloides</name>
    <name type="common">Yeast</name>
    <name type="synonym">Rhodosporidium toruloides</name>
    <dbReference type="NCBI Taxonomy" id="5286"/>
    <lineage>
        <taxon>Eukaryota</taxon>
        <taxon>Fungi</taxon>
        <taxon>Dikarya</taxon>
        <taxon>Basidiomycota</taxon>
        <taxon>Pucciniomycotina</taxon>
        <taxon>Microbotryomycetes</taxon>
        <taxon>Sporidiobolales</taxon>
        <taxon>Sporidiobolaceae</taxon>
        <taxon>Rhodotorula</taxon>
    </lineage>
</organism>
<evidence type="ECO:0000256" key="2">
    <source>
        <dbReference type="ARBA" id="ARBA00005800"/>
    </source>
</evidence>
<feature type="DNA-binding region" description="Homeobox" evidence="12">
    <location>
        <begin position="130"/>
        <end position="175"/>
    </location>
</feature>
<dbReference type="InterPro" id="IPR018108">
    <property type="entry name" value="MCP_transmembrane"/>
</dbReference>
<feature type="region of interest" description="Disordered" evidence="14">
    <location>
        <begin position="651"/>
        <end position="675"/>
    </location>
</feature>
<dbReference type="GO" id="GO:0003677">
    <property type="term" value="F:DNA binding"/>
    <property type="evidence" value="ECO:0007669"/>
    <property type="project" value="UniProtKB-UniRule"/>
</dbReference>
<keyword evidence="11 12" id="KW-0539">Nucleus</keyword>
<keyword evidence="5 13" id="KW-0812">Transmembrane</keyword>
<dbReference type="InterPro" id="IPR009057">
    <property type="entry name" value="Homeodomain-like_sf"/>
</dbReference>
<dbReference type="AlphaFoldDB" id="A0A0K3CDT7"/>
<comment type="subcellular location">
    <subcellularLocation>
        <location evidence="1">Membrane</location>
        <topology evidence="1">Multi-pass membrane protein</topology>
    </subcellularLocation>
    <subcellularLocation>
        <location evidence="12">Nucleus</location>
    </subcellularLocation>
</comment>
<evidence type="ECO:0000256" key="9">
    <source>
        <dbReference type="ARBA" id="ARBA00023136"/>
    </source>
</evidence>
<evidence type="ECO:0000256" key="3">
    <source>
        <dbReference type="ARBA" id="ARBA00006375"/>
    </source>
</evidence>
<evidence type="ECO:0000256" key="6">
    <source>
        <dbReference type="ARBA" id="ARBA00022737"/>
    </source>
</evidence>
<dbReference type="SUPFAM" id="SSF103506">
    <property type="entry name" value="Mitochondrial carrier"/>
    <property type="match status" value="1"/>
</dbReference>
<dbReference type="GO" id="GO:0016020">
    <property type="term" value="C:membrane"/>
    <property type="evidence" value="ECO:0007669"/>
    <property type="project" value="UniProtKB-SubCell"/>
</dbReference>
<keyword evidence="6" id="KW-0677">Repeat</keyword>
<dbReference type="Gene3D" id="1.50.40.10">
    <property type="entry name" value="Mitochondrial carrier domain"/>
    <property type="match status" value="1"/>
</dbReference>
<evidence type="ECO:0000256" key="11">
    <source>
        <dbReference type="ARBA" id="ARBA00023242"/>
    </source>
</evidence>
<dbReference type="Gene3D" id="1.10.10.60">
    <property type="entry name" value="Homeodomain-like"/>
    <property type="match status" value="1"/>
</dbReference>
<dbReference type="InterPro" id="IPR023395">
    <property type="entry name" value="MCP_dom_sf"/>
</dbReference>
<keyword evidence="18" id="KW-1185">Reference proteome</keyword>
<feature type="region of interest" description="Disordered" evidence="14">
    <location>
        <begin position="289"/>
        <end position="328"/>
    </location>
</feature>
<dbReference type="Proteomes" id="UP000199069">
    <property type="component" value="Unassembled WGS sequence"/>
</dbReference>
<evidence type="ECO:0000256" key="8">
    <source>
        <dbReference type="ARBA" id="ARBA00023125"/>
    </source>
</evidence>
<evidence type="ECO:0000256" key="10">
    <source>
        <dbReference type="ARBA" id="ARBA00023155"/>
    </source>
</evidence>
<evidence type="ECO:0000256" key="12">
    <source>
        <dbReference type="PROSITE-ProRule" id="PRU00108"/>
    </source>
</evidence>
<evidence type="ECO:0000313" key="17">
    <source>
        <dbReference type="EMBL" id="CTR07083.1"/>
    </source>
</evidence>
<dbReference type="SUPFAM" id="SSF46689">
    <property type="entry name" value="Homeodomain-like"/>
    <property type="match status" value="1"/>
</dbReference>